<feature type="transmembrane region" description="Helical" evidence="2">
    <location>
        <begin position="42"/>
        <end position="64"/>
    </location>
</feature>
<dbReference type="EMBL" id="JBHTEY010000004">
    <property type="protein sequence ID" value="MFC7612635.1"/>
    <property type="molecule type" value="Genomic_DNA"/>
</dbReference>
<organism evidence="4 5">
    <name type="scientific">Actinokineospora soli</name>
    <dbReference type="NCBI Taxonomy" id="1048753"/>
    <lineage>
        <taxon>Bacteria</taxon>
        <taxon>Bacillati</taxon>
        <taxon>Actinomycetota</taxon>
        <taxon>Actinomycetes</taxon>
        <taxon>Pseudonocardiales</taxon>
        <taxon>Pseudonocardiaceae</taxon>
        <taxon>Actinokineospora</taxon>
    </lineage>
</organism>
<proteinExistence type="inferred from homology"/>
<keyword evidence="2" id="KW-0812">Transmembrane</keyword>
<evidence type="ECO:0000313" key="5">
    <source>
        <dbReference type="Proteomes" id="UP001596512"/>
    </source>
</evidence>
<comment type="caution">
    <text evidence="4">The sequence shown here is derived from an EMBL/GenBank/DDBJ whole genome shotgun (WGS) entry which is preliminary data.</text>
</comment>
<reference evidence="5" key="1">
    <citation type="journal article" date="2019" name="Int. J. Syst. Evol. Microbiol.">
        <title>The Global Catalogue of Microorganisms (GCM) 10K type strain sequencing project: providing services to taxonomists for standard genome sequencing and annotation.</title>
        <authorList>
            <consortium name="The Broad Institute Genomics Platform"/>
            <consortium name="The Broad Institute Genome Sequencing Center for Infectious Disease"/>
            <person name="Wu L."/>
            <person name="Ma J."/>
        </authorList>
    </citation>
    <scope>NUCLEOTIDE SEQUENCE [LARGE SCALE GENOMIC DNA]</scope>
    <source>
        <strain evidence="5">JCM 17695</strain>
    </source>
</reference>
<evidence type="ECO:0000313" key="4">
    <source>
        <dbReference type="EMBL" id="MFC7612635.1"/>
    </source>
</evidence>
<keyword evidence="2" id="KW-0472">Membrane</keyword>
<name>A0ABW2TFW5_9PSEU</name>
<accession>A0ABW2TFW5</accession>
<dbReference type="Proteomes" id="UP001596512">
    <property type="component" value="Unassembled WGS sequence"/>
</dbReference>
<feature type="domain" description="Threonine/serine exporter-like N-terminal" evidence="3">
    <location>
        <begin position="2"/>
        <end position="55"/>
    </location>
</feature>
<keyword evidence="5" id="KW-1185">Reference proteome</keyword>
<evidence type="ECO:0000256" key="2">
    <source>
        <dbReference type="SAM" id="Phobius"/>
    </source>
</evidence>
<evidence type="ECO:0000259" key="3">
    <source>
        <dbReference type="Pfam" id="PF06738"/>
    </source>
</evidence>
<evidence type="ECO:0000256" key="1">
    <source>
        <dbReference type="ARBA" id="ARBA00034125"/>
    </source>
</evidence>
<dbReference type="Pfam" id="PF06738">
    <property type="entry name" value="ThrE"/>
    <property type="match status" value="1"/>
</dbReference>
<keyword evidence="2" id="KW-1133">Transmembrane helix</keyword>
<gene>
    <name evidence="4" type="ORF">ACFQV2_02190</name>
</gene>
<sequence length="81" mass="8135">MLVAAAITVLLSGLSVVATVQDAISGYNVTAAGRAMEVSLMTAGLIAGVVLALNIATTLGLPYLPLGDPLPKPPYDSPCKP</sequence>
<dbReference type="InterPro" id="IPR010619">
    <property type="entry name" value="ThrE-like_N"/>
</dbReference>
<protein>
    <submittedName>
        <fullName evidence="4">Threonine/serine exporter family protein</fullName>
    </submittedName>
</protein>
<comment type="similarity">
    <text evidence="1">Belongs to the ThrE exporter (TC 2.A.79) family.</text>
</comment>